<evidence type="ECO:0000313" key="3">
    <source>
        <dbReference type="Proteomes" id="UP000799757"/>
    </source>
</evidence>
<dbReference type="SUPFAM" id="SSF51735">
    <property type="entry name" value="NAD(P)-binding Rossmann-fold domains"/>
    <property type="match status" value="1"/>
</dbReference>
<dbReference type="InterPro" id="IPR052711">
    <property type="entry name" value="Zinc_ADH-like"/>
</dbReference>
<dbReference type="PANTHER" id="PTHR45033">
    <property type="match status" value="1"/>
</dbReference>
<dbReference type="InterPro" id="IPR036291">
    <property type="entry name" value="NAD(P)-bd_dom_sf"/>
</dbReference>
<dbReference type="EMBL" id="MU001966">
    <property type="protein sequence ID" value="KAF2792526.1"/>
    <property type="molecule type" value="Genomic_DNA"/>
</dbReference>
<dbReference type="Pfam" id="PF00107">
    <property type="entry name" value="ADH_zinc_N"/>
    <property type="match status" value="1"/>
</dbReference>
<dbReference type="CDD" id="cd08276">
    <property type="entry name" value="MDR7"/>
    <property type="match status" value="1"/>
</dbReference>
<dbReference type="Gene3D" id="3.40.50.720">
    <property type="entry name" value="NAD(P)-binding Rossmann-like Domain"/>
    <property type="match status" value="1"/>
</dbReference>
<dbReference type="OrthoDB" id="3509362at2759"/>
<dbReference type="SUPFAM" id="SSF50129">
    <property type="entry name" value="GroES-like"/>
    <property type="match status" value="1"/>
</dbReference>
<dbReference type="GO" id="GO:0016491">
    <property type="term" value="F:oxidoreductase activity"/>
    <property type="evidence" value="ECO:0007669"/>
    <property type="project" value="InterPro"/>
</dbReference>
<organism evidence="2 3">
    <name type="scientific">Melanomma pulvis-pyrius CBS 109.77</name>
    <dbReference type="NCBI Taxonomy" id="1314802"/>
    <lineage>
        <taxon>Eukaryota</taxon>
        <taxon>Fungi</taxon>
        <taxon>Dikarya</taxon>
        <taxon>Ascomycota</taxon>
        <taxon>Pezizomycotina</taxon>
        <taxon>Dothideomycetes</taxon>
        <taxon>Pleosporomycetidae</taxon>
        <taxon>Pleosporales</taxon>
        <taxon>Melanommataceae</taxon>
        <taxon>Melanomma</taxon>
    </lineage>
</organism>
<dbReference type="Proteomes" id="UP000799757">
    <property type="component" value="Unassembled WGS sequence"/>
</dbReference>
<dbReference type="InterPro" id="IPR020843">
    <property type="entry name" value="ER"/>
</dbReference>
<evidence type="ECO:0000259" key="1">
    <source>
        <dbReference type="SMART" id="SM00829"/>
    </source>
</evidence>
<gene>
    <name evidence="2" type="ORF">K505DRAFT_408614</name>
</gene>
<feature type="domain" description="Enoyl reductase (ER)" evidence="1">
    <location>
        <begin position="19"/>
        <end position="353"/>
    </location>
</feature>
<proteinExistence type="predicted"/>
<sequence>MPSEYQIHGRTQFPWTSIDALQNLRLNNNVPKPTDIPKGHVLVRIRAAALNARDMMVIAHDPIYPGPHTPDLVPCADGAGEIDAVGEDSIWKVGARVVLSSTSWMQWTYGGEEEIIDYEHAAGKGASDVQGTLREYAVLPDNHLIPAPKHLTYPELAALPACAGTAAHALFHGPKPLRPGQTVLAQGTGGVSCFVVQLASAFGATVIATSSSDTKLAKMKEIGATHTVNYRTHENWSDEVLKLTGGKGVDHVVEIAGASTIEQSLRATKRGGIVSLVGFLSDSKKTDIITDIIFGGKTLYGVFMYTKEMTQQACQLIDEKGVRPVVGKLFGWTDAEAAFEMLAKGGAVGKIVIKVGEE</sequence>
<evidence type="ECO:0000313" key="2">
    <source>
        <dbReference type="EMBL" id="KAF2792526.1"/>
    </source>
</evidence>
<dbReference type="InterPro" id="IPR011032">
    <property type="entry name" value="GroES-like_sf"/>
</dbReference>
<dbReference type="AlphaFoldDB" id="A0A6A6X7Z9"/>
<dbReference type="Pfam" id="PF08240">
    <property type="entry name" value="ADH_N"/>
    <property type="match status" value="1"/>
</dbReference>
<accession>A0A6A6X7Z9</accession>
<dbReference type="InterPro" id="IPR013149">
    <property type="entry name" value="ADH-like_C"/>
</dbReference>
<reference evidence="2" key="1">
    <citation type="journal article" date="2020" name="Stud. Mycol.">
        <title>101 Dothideomycetes genomes: a test case for predicting lifestyles and emergence of pathogens.</title>
        <authorList>
            <person name="Haridas S."/>
            <person name="Albert R."/>
            <person name="Binder M."/>
            <person name="Bloem J."/>
            <person name="Labutti K."/>
            <person name="Salamov A."/>
            <person name="Andreopoulos B."/>
            <person name="Baker S."/>
            <person name="Barry K."/>
            <person name="Bills G."/>
            <person name="Bluhm B."/>
            <person name="Cannon C."/>
            <person name="Castanera R."/>
            <person name="Culley D."/>
            <person name="Daum C."/>
            <person name="Ezra D."/>
            <person name="Gonzalez J."/>
            <person name="Henrissat B."/>
            <person name="Kuo A."/>
            <person name="Liang C."/>
            <person name="Lipzen A."/>
            <person name="Lutzoni F."/>
            <person name="Magnuson J."/>
            <person name="Mondo S."/>
            <person name="Nolan M."/>
            <person name="Ohm R."/>
            <person name="Pangilinan J."/>
            <person name="Park H.-J."/>
            <person name="Ramirez L."/>
            <person name="Alfaro M."/>
            <person name="Sun H."/>
            <person name="Tritt A."/>
            <person name="Yoshinaga Y."/>
            <person name="Zwiers L.-H."/>
            <person name="Turgeon B."/>
            <person name="Goodwin S."/>
            <person name="Spatafora J."/>
            <person name="Crous P."/>
            <person name="Grigoriev I."/>
        </authorList>
    </citation>
    <scope>NUCLEOTIDE SEQUENCE</scope>
    <source>
        <strain evidence="2">CBS 109.77</strain>
    </source>
</reference>
<dbReference type="InterPro" id="IPR013154">
    <property type="entry name" value="ADH-like_N"/>
</dbReference>
<protein>
    <submittedName>
        <fullName evidence="2">NAD(P)-binding protein</fullName>
    </submittedName>
</protein>
<name>A0A6A6X7Z9_9PLEO</name>
<dbReference type="Gene3D" id="3.90.180.10">
    <property type="entry name" value="Medium-chain alcohol dehydrogenases, catalytic domain"/>
    <property type="match status" value="1"/>
</dbReference>
<dbReference type="PANTHER" id="PTHR45033:SF2">
    <property type="entry name" value="ZINC-TYPE ALCOHOL DEHYDROGENASE-LIKE PROTEIN C1773.06C"/>
    <property type="match status" value="1"/>
</dbReference>
<dbReference type="SMART" id="SM00829">
    <property type="entry name" value="PKS_ER"/>
    <property type="match status" value="1"/>
</dbReference>
<keyword evidence="3" id="KW-1185">Reference proteome</keyword>